<dbReference type="PROSITE" id="PS51186">
    <property type="entry name" value="GNAT"/>
    <property type="match status" value="1"/>
</dbReference>
<evidence type="ECO:0000313" key="3">
    <source>
        <dbReference type="Proteomes" id="UP001221208"/>
    </source>
</evidence>
<protein>
    <submittedName>
        <fullName evidence="2">GNAT family protein</fullName>
    </submittedName>
</protein>
<dbReference type="InterPro" id="IPR000182">
    <property type="entry name" value="GNAT_dom"/>
</dbReference>
<dbReference type="InterPro" id="IPR051908">
    <property type="entry name" value="Ribosomal_N-acetyltransferase"/>
</dbReference>
<proteinExistence type="predicted"/>
<dbReference type="InterPro" id="IPR016181">
    <property type="entry name" value="Acyl_CoA_acyltransferase"/>
</dbReference>
<dbReference type="RefSeq" id="WP_273671398.1">
    <property type="nucleotide sequence ID" value="NZ_JAQQXR010000005.1"/>
</dbReference>
<keyword evidence="3" id="KW-1185">Reference proteome</keyword>
<gene>
    <name evidence="2" type="ORF">OIK44_13905</name>
</gene>
<evidence type="ECO:0000259" key="1">
    <source>
        <dbReference type="PROSITE" id="PS51186"/>
    </source>
</evidence>
<dbReference type="PANTHER" id="PTHR43441">
    <property type="entry name" value="RIBOSOMAL-PROTEIN-SERINE ACETYLTRANSFERASE"/>
    <property type="match status" value="1"/>
</dbReference>
<evidence type="ECO:0000313" key="2">
    <source>
        <dbReference type="EMBL" id="MDC8758673.1"/>
    </source>
</evidence>
<accession>A0ABT5K118</accession>
<organism evidence="2 3">
    <name type="scientific">Janthinobacterium fluminis</name>
    <dbReference type="NCBI Taxonomy" id="2987524"/>
    <lineage>
        <taxon>Bacteria</taxon>
        <taxon>Pseudomonadati</taxon>
        <taxon>Pseudomonadota</taxon>
        <taxon>Betaproteobacteria</taxon>
        <taxon>Burkholderiales</taxon>
        <taxon>Oxalobacteraceae</taxon>
        <taxon>Janthinobacterium</taxon>
    </lineage>
</organism>
<dbReference type="PANTHER" id="PTHR43441:SF6">
    <property type="entry name" value="N-ACETYLTRANSFERASE DOMAIN-CONTAINING PROTEIN"/>
    <property type="match status" value="1"/>
</dbReference>
<feature type="domain" description="N-acetyltransferase" evidence="1">
    <location>
        <begin position="7"/>
        <end position="170"/>
    </location>
</feature>
<dbReference type="Gene3D" id="3.40.630.30">
    <property type="match status" value="1"/>
</dbReference>
<name>A0ABT5K118_9BURK</name>
<dbReference type="Proteomes" id="UP001221208">
    <property type="component" value="Unassembled WGS sequence"/>
</dbReference>
<dbReference type="SUPFAM" id="SSF55729">
    <property type="entry name" value="Acyl-CoA N-acyltransferases (Nat)"/>
    <property type="match status" value="1"/>
</dbReference>
<reference evidence="2 3" key="1">
    <citation type="submission" date="2022-10" db="EMBL/GenBank/DDBJ databases">
        <title>Janthinobacterium sp. hw3 Genome sequencing.</title>
        <authorList>
            <person name="Park S."/>
        </authorList>
    </citation>
    <scope>NUCLEOTIDE SEQUENCE [LARGE SCALE GENOMIC DNA]</scope>
    <source>
        <strain evidence="3">hw3</strain>
    </source>
</reference>
<dbReference type="EMBL" id="JAQQXR010000005">
    <property type="protein sequence ID" value="MDC8758673.1"/>
    <property type="molecule type" value="Genomic_DNA"/>
</dbReference>
<sequence>MLKGTRCNLRPFKEADLDPFIEALNDVGTLSEYSSIRFKSGPALKREFQETALLGEHNGRLLIEDKQGRMVGDIGYFPSNALYDGFEIGYKIYKVEDRGQGYASDALKSMVRYLFMTRYFHRLQITFIAGHGASEKVAQKCGFTKEGVARGASTENGTPMDVVVYSLLRPEFEAL</sequence>
<comment type="caution">
    <text evidence="2">The sequence shown here is derived from an EMBL/GenBank/DDBJ whole genome shotgun (WGS) entry which is preliminary data.</text>
</comment>
<dbReference type="Pfam" id="PF13302">
    <property type="entry name" value="Acetyltransf_3"/>
    <property type="match status" value="1"/>
</dbReference>